<keyword evidence="2" id="KW-1185">Reference proteome</keyword>
<organism evidence="1 2">
    <name type="scientific">Microdochium bolleyi</name>
    <dbReference type="NCBI Taxonomy" id="196109"/>
    <lineage>
        <taxon>Eukaryota</taxon>
        <taxon>Fungi</taxon>
        <taxon>Dikarya</taxon>
        <taxon>Ascomycota</taxon>
        <taxon>Pezizomycotina</taxon>
        <taxon>Sordariomycetes</taxon>
        <taxon>Xylariomycetidae</taxon>
        <taxon>Xylariales</taxon>
        <taxon>Microdochiaceae</taxon>
        <taxon>Microdochium</taxon>
    </lineage>
</organism>
<evidence type="ECO:0000313" key="2">
    <source>
        <dbReference type="Proteomes" id="UP000070501"/>
    </source>
</evidence>
<name>A0A136IKL1_9PEZI</name>
<dbReference type="InParanoid" id="A0A136IKL1"/>
<dbReference type="Proteomes" id="UP000070501">
    <property type="component" value="Unassembled WGS sequence"/>
</dbReference>
<reference evidence="2" key="1">
    <citation type="submission" date="2016-02" db="EMBL/GenBank/DDBJ databases">
        <title>Draft genome sequence of Microdochium bolleyi, a fungal endophyte of beachgrass.</title>
        <authorList>
            <consortium name="DOE Joint Genome Institute"/>
            <person name="David A.S."/>
            <person name="May G."/>
            <person name="Haridas S."/>
            <person name="Lim J."/>
            <person name="Wang M."/>
            <person name="Labutti K."/>
            <person name="Lipzen A."/>
            <person name="Barry K."/>
            <person name="Grigoriev I.V."/>
        </authorList>
    </citation>
    <scope>NUCLEOTIDE SEQUENCE [LARGE SCALE GENOMIC DNA]</scope>
    <source>
        <strain evidence="2">J235TASD1</strain>
    </source>
</reference>
<dbReference type="AlphaFoldDB" id="A0A136IKL1"/>
<dbReference type="OrthoDB" id="4537670at2759"/>
<proteinExistence type="predicted"/>
<sequence>MAFEPFNSPTLEGADAALRKVDLSIPIVNQHDICSFNPVFVSSRPVRIRWVANKRDWEDTYFLIGFTNSTIESKPAGYLLVSSAQIDKFKADHPDGIFTVTRDYQYGQFEKTGASRFLVFHDRLRRIFDYRFMIALLNNLAGPGAGSDGKSVAGIDVQRLIQGLIGDPLRSFS</sequence>
<protein>
    <submittedName>
        <fullName evidence="1">Uncharacterized protein</fullName>
    </submittedName>
</protein>
<gene>
    <name evidence="1" type="ORF">Micbo1qcDRAFT_209963</name>
</gene>
<accession>A0A136IKL1</accession>
<dbReference type="EMBL" id="KQ964281">
    <property type="protein sequence ID" value="KXJ85483.1"/>
    <property type="molecule type" value="Genomic_DNA"/>
</dbReference>
<evidence type="ECO:0000313" key="1">
    <source>
        <dbReference type="EMBL" id="KXJ85483.1"/>
    </source>
</evidence>